<sequence>MADPKYRLTMEEKMHLDGNSNSPDGHIIHSRKRVQRNGCSTSVLVFVVVLLSLACISLVIFLAIEKLQRNDEIRSSFCRTVLGTSNSSGNVTPPCTSVQCILASANILRTVDQNVDPCEDFFLHACGGWIKSNPIPPNEPLWNQVLALKKRNDQLLKRLLDDKTVRKRYIVNDAVQKAFLYYDSCTDQDAIEHAKGSPLLELIARYGSWNITNKTWTSDSWNFAETLVRIHKELKLSPLFTLQVKPDLVESSRYVIMIDQTTHTITRDAYLANTSYHYQVRLTDDGLECFEDLLGHITSTWNGKVVLTGDINLIIVSDHDSPFACINVGVDRYLNIVYSSDNPEEQFEHLNSMFKECIERHAPLRRERRDVRNKLKAAIRRARETFTRQALSSNKPKVWRIIHRILKPNQQPLRQDPDRLDSFFACTTGRTLPVSCDLPSCLKEEIESLPDDSPTNFKLREVPHSERFTDDVYKLFEHIKTTPCNEQYYCQQEPLDCLHLMLLEADLNLLVRKAYQQLMSELINLIGGETKWAEHQLKEVFEFEQDLSKLSATANERADRSKVYKLMTLKELQNKTEKPIDWLFYIKAMFQDTSYEIEQDEELAIFALDYLTNMSSLITNTPERVLANYMMWQVVVQLAPHLSEEYRRAFYNYHRVVMGSSGETDIWKKCITEMSRLDNDIGDPLGVIFLDEKFEKKDKESVMAMIDDLRETFIANLDKLDWMDNKTRAYAREKVHL</sequence>
<name>A0A3M6TQN6_POCDA</name>
<organism evidence="3 4">
    <name type="scientific">Pocillopora damicornis</name>
    <name type="common">Cauliflower coral</name>
    <name type="synonym">Millepora damicornis</name>
    <dbReference type="NCBI Taxonomy" id="46731"/>
    <lineage>
        <taxon>Eukaryota</taxon>
        <taxon>Metazoa</taxon>
        <taxon>Cnidaria</taxon>
        <taxon>Anthozoa</taxon>
        <taxon>Hexacorallia</taxon>
        <taxon>Scleractinia</taxon>
        <taxon>Astrocoeniina</taxon>
        <taxon>Pocilloporidae</taxon>
        <taxon>Pocillopora</taxon>
    </lineage>
</organism>
<dbReference type="PROSITE" id="PS51885">
    <property type="entry name" value="NEPRILYSIN"/>
    <property type="match status" value="1"/>
</dbReference>
<dbReference type="InterPro" id="IPR008753">
    <property type="entry name" value="Peptidase_M13_N"/>
</dbReference>
<feature type="domain" description="Peptidase M13 N-terminal" evidence="2">
    <location>
        <begin position="117"/>
        <end position="275"/>
    </location>
</feature>
<feature type="transmembrane region" description="Helical" evidence="1">
    <location>
        <begin position="41"/>
        <end position="64"/>
    </location>
</feature>
<dbReference type="SUPFAM" id="SSF55486">
    <property type="entry name" value="Metalloproteases ('zincins'), catalytic domain"/>
    <property type="match status" value="2"/>
</dbReference>
<keyword evidence="1" id="KW-0472">Membrane</keyword>
<reference evidence="3 4" key="1">
    <citation type="journal article" date="2018" name="Sci. Rep.">
        <title>Comparative analysis of the Pocillopora damicornis genome highlights role of immune system in coral evolution.</title>
        <authorList>
            <person name="Cunning R."/>
            <person name="Bay R.A."/>
            <person name="Gillette P."/>
            <person name="Baker A.C."/>
            <person name="Traylor-Knowles N."/>
        </authorList>
    </citation>
    <scope>NUCLEOTIDE SEQUENCE [LARGE SCALE GENOMIC DNA]</scope>
    <source>
        <strain evidence="3">RSMAS</strain>
        <tissue evidence="3">Whole animal</tissue>
    </source>
</reference>
<dbReference type="GO" id="GO:0016485">
    <property type="term" value="P:protein processing"/>
    <property type="evidence" value="ECO:0007669"/>
    <property type="project" value="TreeGrafter"/>
</dbReference>
<protein>
    <recommendedName>
        <fullName evidence="2">Peptidase M13 N-terminal domain-containing protein</fullName>
    </recommendedName>
</protein>
<dbReference type="Proteomes" id="UP000275408">
    <property type="component" value="Unassembled WGS sequence"/>
</dbReference>
<feature type="domain" description="Peptidase M13 N-terminal" evidence="2">
    <location>
        <begin position="511"/>
        <end position="736"/>
    </location>
</feature>
<dbReference type="Gene3D" id="1.10.1380.10">
    <property type="entry name" value="Neutral endopeptidase , domain2"/>
    <property type="match status" value="2"/>
</dbReference>
<gene>
    <name evidence="3" type="ORF">pdam_00006340</name>
</gene>
<accession>A0A3M6TQN6</accession>
<dbReference type="PANTHER" id="PTHR11733">
    <property type="entry name" value="ZINC METALLOPROTEASE FAMILY M13 NEPRILYSIN-RELATED"/>
    <property type="match status" value="1"/>
</dbReference>
<dbReference type="GO" id="GO:0005886">
    <property type="term" value="C:plasma membrane"/>
    <property type="evidence" value="ECO:0007669"/>
    <property type="project" value="TreeGrafter"/>
</dbReference>
<dbReference type="PANTHER" id="PTHR11733:SF240">
    <property type="entry name" value="GH14155P-RELATED"/>
    <property type="match status" value="1"/>
</dbReference>
<evidence type="ECO:0000313" key="4">
    <source>
        <dbReference type="Proteomes" id="UP000275408"/>
    </source>
</evidence>
<evidence type="ECO:0000256" key="1">
    <source>
        <dbReference type="SAM" id="Phobius"/>
    </source>
</evidence>
<keyword evidence="1" id="KW-0812">Transmembrane</keyword>
<dbReference type="AlphaFoldDB" id="A0A3M6TQN6"/>
<keyword evidence="4" id="KW-1185">Reference proteome</keyword>
<proteinExistence type="predicted"/>
<dbReference type="GO" id="GO:0004222">
    <property type="term" value="F:metalloendopeptidase activity"/>
    <property type="evidence" value="ECO:0007669"/>
    <property type="project" value="InterPro"/>
</dbReference>
<comment type="caution">
    <text evidence="3">The sequence shown here is derived from an EMBL/GenBank/DDBJ whole genome shotgun (WGS) entry which is preliminary data.</text>
</comment>
<dbReference type="Pfam" id="PF05649">
    <property type="entry name" value="Peptidase_M13_N"/>
    <property type="match status" value="2"/>
</dbReference>
<dbReference type="OrthoDB" id="6475849at2759"/>
<dbReference type="InterPro" id="IPR042089">
    <property type="entry name" value="Peptidase_M13_dom_2"/>
</dbReference>
<evidence type="ECO:0000259" key="2">
    <source>
        <dbReference type="Pfam" id="PF05649"/>
    </source>
</evidence>
<keyword evidence="1" id="KW-1133">Transmembrane helix</keyword>
<dbReference type="InterPro" id="IPR000718">
    <property type="entry name" value="Peptidase_M13"/>
</dbReference>
<evidence type="ECO:0000313" key="3">
    <source>
        <dbReference type="EMBL" id="RMX43712.1"/>
    </source>
</evidence>
<dbReference type="EMBL" id="RCHS01003146">
    <property type="protein sequence ID" value="RMX43712.1"/>
    <property type="molecule type" value="Genomic_DNA"/>
</dbReference>